<keyword evidence="2" id="KW-1185">Reference proteome</keyword>
<dbReference type="RefSeq" id="WP_070744504.1">
    <property type="nucleotide sequence ID" value="NZ_MDZA01000246.1"/>
</dbReference>
<evidence type="ECO:0000313" key="2">
    <source>
        <dbReference type="Proteomes" id="UP000177506"/>
    </source>
</evidence>
<name>A0A1G1TFX3_9BACT</name>
<proteinExistence type="predicted"/>
<reference evidence="1 2" key="1">
    <citation type="submission" date="2016-08" db="EMBL/GenBank/DDBJ databases">
        <title>Hymenobacter coccineus sp. nov., Hymenobacter lapidarius sp. nov. and Hymenobacter glacialis sp. nov., isolated from Antarctic soil.</title>
        <authorList>
            <person name="Sedlacek I."/>
            <person name="Kralova S."/>
            <person name="Kyrova K."/>
            <person name="Maslanova I."/>
            <person name="Stankova E."/>
            <person name="Vrbovska V."/>
            <person name="Nemec M."/>
            <person name="Bartak M."/>
            <person name="Svec P."/>
            <person name="Busse H.-J."/>
            <person name="Pantucek R."/>
        </authorList>
    </citation>
    <scope>NUCLEOTIDE SEQUENCE [LARGE SCALE GENOMIC DNA]</scope>
    <source>
        <strain evidence="1 2">CCM 8649</strain>
    </source>
</reference>
<dbReference type="AlphaFoldDB" id="A0A1G1TFX3"/>
<accession>A0A1G1TFX3</accession>
<dbReference type="EMBL" id="MDZA01000246">
    <property type="protein sequence ID" value="OGX89753.1"/>
    <property type="molecule type" value="Genomic_DNA"/>
</dbReference>
<comment type="caution">
    <text evidence="1">The sequence shown here is derived from an EMBL/GenBank/DDBJ whole genome shotgun (WGS) entry which is preliminary data.</text>
</comment>
<organism evidence="1 2">
    <name type="scientific">Hymenobacter coccineus</name>
    <dbReference type="NCBI Taxonomy" id="1908235"/>
    <lineage>
        <taxon>Bacteria</taxon>
        <taxon>Pseudomonadati</taxon>
        <taxon>Bacteroidota</taxon>
        <taxon>Cytophagia</taxon>
        <taxon>Cytophagales</taxon>
        <taxon>Hymenobacteraceae</taxon>
        <taxon>Hymenobacter</taxon>
    </lineage>
</organism>
<protein>
    <submittedName>
        <fullName evidence="1">Uncharacterized protein</fullName>
    </submittedName>
</protein>
<sequence length="77" mass="7658">MPAAAPAPIAPVLGSAGLTGPAEVTPAPVSAPALPPAAAAPAGNLPPELALFAEPGKAIRRIVIFYRDGTFADYQPE</sequence>
<dbReference type="Proteomes" id="UP000177506">
    <property type="component" value="Unassembled WGS sequence"/>
</dbReference>
<gene>
    <name evidence="1" type="ORF">BEN49_24550</name>
</gene>
<evidence type="ECO:0000313" key="1">
    <source>
        <dbReference type="EMBL" id="OGX89753.1"/>
    </source>
</evidence>